<gene>
    <name evidence="1" type="ORF">MANT1106_LOCUS3972</name>
</gene>
<proteinExistence type="predicted"/>
<accession>A0A7S0SB08</accession>
<organism evidence="1">
    <name type="scientific">Mantoniella antarctica</name>
    <dbReference type="NCBI Taxonomy" id="81844"/>
    <lineage>
        <taxon>Eukaryota</taxon>
        <taxon>Viridiplantae</taxon>
        <taxon>Chlorophyta</taxon>
        <taxon>Mamiellophyceae</taxon>
        <taxon>Mamiellales</taxon>
        <taxon>Mamiellaceae</taxon>
        <taxon>Mantoniella</taxon>
    </lineage>
</organism>
<dbReference type="Gene3D" id="1.10.287.110">
    <property type="entry name" value="DnaJ domain"/>
    <property type="match status" value="1"/>
</dbReference>
<name>A0A7S0SB08_9CHLO</name>
<sequence length="487" mass="53032">MVVPPAVPAQRRRRAQLRERGNNFFRRAAETSMPQGQRHALLQSALQLYVKADEIAREGDDTAAEFASLHKNLAATYFASFGCSTAPIEERIKHLSFSISHTVHAVKSRRNALHVSSSAPVGGASGPVLTEEWLDGMAIKLGERVSALTSIDQLTPEHKVLLVRQASKELRDIARDTAAGPSLALLARATFNAAVTASDGMQDADTLRACAHPKQLLSEASEMALLAEAAGHAVEPDDLGGFKALHDGTFAGAIWRMECICESTRLRFLGEKEAATAKSGAEGGDLDVERVWMAVDLLKTAAVESRGYDAESEARACEALGEVFQATLSLTDLAGKYYYDSVACALAALGRTFEGAAWFRRATAGARRSQEAKEQRVLEDAWKIREPALERLKLKLEAIKAAADKSWQALLAHLYKESPPAPSKLLEYVLPEKMTAADGKKVLLKAIAQYHPDKQVDVVAEMGMGNDWLVLCEEIVKHLNIQYGNFK</sequence>
<dbReference type="AlphaFoldDB" id="A0A7S0SB08"/>
<evidence type="ECO:0000313" key="1">
    <source>
        <dbReference type="EMBL" id="CAD8701290.1"/>
    </source>
</evidence>
<protein>
    <recommendedName>
        <fullName evidence="2">Nuclear pore complex protein</fullName>
    </recommendedName>
</protein>
<reference evidence="1" key="1">
    <citation type="submission" date="2021-01" db="EMBL/GenBank/DDBJ databases">
        <authorList>
            <person name="Corre E."/>
            <person name="Pelletier E."/>
            <person name="Niang G."/>
            <person name="Scheremetjew M."/>
            <person name="Finn R."/>
            <person name="Kale V."/>
            <person name="Holt S."/>
            <person name="Cochrane G."/>
            <person name="Meng A."/>
            <person name="Brown T."/>
            <person name="Cohen L."/>
        </authorList>
    </citation>
    <scope>NUCLEOTIDE SEQUENCE</scope>
    <source>
        <strain evidence="1">SL-175</strain>
    </source>
</reference>
<dbReference type="InterPro" id="IPR036869">
    <property type="entry name" value="J_dom_sf"/>
</dbReference>
<dbReference type="EMBL" id="HBFC01007069">
    <property type="protein sequence ID" value="CAD8701290.1"/>
    <property type="molecule type" value="Transcribed_RNA"/>
</dbReference>
<evidence type="ECO:0008006" key="2">
    <source>
        <dbReference type="Google" id="ProtNLM"/>
    </source>
</evidence>